<reference evidence="3" key="1">
    <citation type="submission" date="2022-11" db="EMBL/GenBank/DDBJ databases">
        <title>Salinimicrobium profundisediminis sp. nov., isolated from deep-sea sediment of the Mariana Trench.</title>
        <authorList>
            <person name="Fu H."/>
        </authorList>
    </citation>
    <scope>NUCLEOTIDE SEQUENCE</scope>
    <source>
        <strain evidence="3">MT39</strain>
    </source>
</reference>
<dbReference type="RefSeq" id="WP_266067777.1">
    <property type="nucleotide sequence ID" value="NZ_JAPJDA010000001.1"/>
</dbReference>
<keyword evidence="4" id="KW-1185">Reference proteome</keyword>
<accession>A0A9X3I065</accession>
<dbReference type="InterPro" id="IPR025277">
    <property type="entry name" value="Apiosidase-like_cat_dom"/>
</dbReference>
<organism evidence="3 4">
    <name type="scientific">Salinimicrobium profundisediminis</name>
    <dbReference type="NCBI Taxonomy" id="2994553"/>
    <lineage>
        <taxon>Bacteria</taxon>
        <taxon>Pseudomonadati</taxon>
        <taxon>Bacteroidota</taxon>
        <taxon>Flavobacteriia</taxon>
        <taxon>Flavobacteriales</taxon>
        <taxon>Flavobacteriaceae</taxon>
        <taxon>Salinimicrobium</taxon>
    </lineage>
</organism>
<dbReference type="PANTHER" id="PTHR37836:SF3">
    <property type="entry name" value="ENDOGLUCANASE"/>
    <property type="match status" value="1"/>
</dbReference>
<evidence type="ECO:0000259" key="1">
    <source>
        <dbReference type="Pfam" id="PF12904"/>
    </source>
</evidence>
<name>A0A9X3I065_9FLAO</name>
<dbReference type="Proteomes" id="UP001148482">
    <property type="component" value="Unassembled WGS sequence"/>
</dbReference>
<dbReference type="Pfam" id="PF12904">
    <property type="entry name" value="Collagen_bind_2"/>
    <property type="match status" value="1"/>
</dbReference>
<dbReference type="SUPFAM" id="SSF51445">
    <property type="entry name" value="(Trans)glycosidases"/>
    <property type="match status" value="1"/>
</dbReference>
<dbReference type="Gene3D" id="3.20.20.80">
    <property type="entry name" value="Glycosidases"/>
    <property type="match status" value="1"/>
</dbReference>
<dbReference type="InterPro" id="IPR024749">
    <property type="entry name" value="Collagen-bd_put"/>
</dbReference>
<dbReference type="GO" id="GO:0016787">
    <property type="term" value="F:hydrolase activity"/>
    <property type="evidence" value="ECO:0007669"/>
    <property type="project" value="UniProtKB-KW"/>
</dbReference>
<dbReference type="PANTHER" id="PTHR37836">
    <property type="entry name" value="LMO1036 PROTEIN"/>
    <property type="match status" value="1"/>
</dbReference>
<gene>
    <name evidence="3" type="ORF">OQ279_00440</name>
</gene>
<evidence type="ECO:0000313" key="3">
    <source>
        <dbReference type="EMBL" id="MCX2836602.1"/>
    </source>
</evidence>
<feature type="domain" description="Apiosidase-like catalytic" evidence="2">
    <location>
        <begin position="42"/>
        <end position="363"/>
    </location>
</feature>
<proteinExistence type="predicted"/>
<evidence type="ECO:0000313" key="4">
    <source>
        <dbReference type="Proteomes" id="UP001148482"/>
    </source>
</evidence>
<dbReference type="Pfam" id="PF13204">
    <property type="entry name" value="Apiosidase"/>
    <property type="match status" value="1"/>
</dbReference>
<dbReference type="AlphaFoldDB" id="A0A9X3I065"/>
<dbReference type="EMBL" id="JAPJDA010000001">
    <property type="protein sequence ID" value="MCX2836602.1"/>
    <property type="molecule type" value="Genomic_DNA"/>
</dbReference>
<sequence>MITCYVISIPFKYSKSSLLSLLPVLFLGLQLTAQQLPFLKLSEDRSYIETAGGDPFLWLGDTAWELVHRLDREEVKKYLENREVKGFTVIQTVILAEMDGLNTPNANGDKPLIDKDPTRLNEAYFKYLDFVISEAEKHGLYVGLLPAWGDKFNKRWGVGPEIFTPQNAREYGRLLGKRYKDYPNIIWILGGDRIPEKNVHFEIIRALAQGISEEDKNHLISYHPSGAKLASDFVDESWLDIDMYQSGHSSTAKEYQYSERSRDKNIKRPVINGEARYEDIPDRFWENKDFGRLDETDVRVSAYWSLLGGGAGYTYGSNDIWQMYDQGKIPSLEARLGWKTALNLPGAQQMKYLRELFSSLEWQNMVPAPELISGSNPQDEGYILASQAPDFALFYSPEGRSIEVDLQELNFLGSNAYWFNPRQGITEEILAGKSFKNGIFKPPTSGRGNDWLLVLLPDSQKFKLKKLF</sequence>
<feature type="domain" description="Putative collagen-binding" evidence="1">
    <location>
        <begin position="366"/>
        <end position="455"/>
    </location>
</feature>
<evidence type="ECO:0000259" key="2">
    <source>
        <dbReference type="Pfam" id="PF13204"/>
    </source>
</evidence>
<protein>
    <submittedName>
        <fullName evidence="3">Glycoside hydrolase family 140 protein</fullName>
    </submittedName>
</protein>
<keyword evidence="3" id="KW-0378">Hydrolase</keyword>
<comment type="caution">
    <text evidence="3">The sequence shown here is derived from an EMBL/GenBank/DDBJ whole genome shotgun (WGS) entry which is preliminary data.</text>
</comment>
<dbReference type="InterPro" id="IPR017853">
    <property type="entry name" value="GH"/>
</dbReference>